<reference evidence="11" key="1">
    <citation type="submission" date="2020-05" db="EMBL/GenBank/DDBJ databases">
        <title>Mycena genomes resolve the evolution of fungal bioluminescence.</title>
        <authorList>
            <person name="Tsai I.J."/>
        </authorList>
    </citation>
    <scope>NUCLEOTIDE SEQUENCE</scope>
    <source>
        <strain evidence="11">160909Yilan</strain>
    </source>
</reference>
<evidence type="ECO:0000256" key="7">
    <source>
        <dbReference type="ARBA" id="ARBA00023157"/>
    </source>
</evidence>
<comment type="subcellular location">
    <subcellularLocation>
        <location evidence="2">Mitochondrion intermembrane space</location>
    </subcellularLocation>
</comment>
<dbReference type="SUPFAM" id="SSF69000">
    <property type="entry name" value="FAD-dependent thiol oxidase"/>
    <property type="match status" value="1"/>
</dbReference>
<evidence type="ECO:0000256" key="6">
    <source>
        <dbReference type="ARBA" id="ARBA00023128"/>
    </source>
</evidence>
<dbReference type="PROSITE" id="PS51324">
    <property type="entry name" value="ERV_ALR"/>
    <property type="match status" value="1"/>
</dbReference>
<dbReference type="InterPro" id="IPR039799">
    <property type="entry name" value="ALR/ERV"/>
</dbReference>
<feature type="region of interest" description="Disordered" evidence="9">
    <location>
        <begin position="1"/>
        <end position="34"/>
    </location>
</feature>
<dbReference type="Pfam" id="PF04777">
    <property type="entry name" value="Evr1_Alr"/>
    <property type="match status" value="1"/>
</dbReference>
<accession>A0A8H6YD11</accession>
<protein>
    <recommendedName>
        <fullName evidence="8">Sulfhydryl oxidase</fullName>
        <ecNumber evidence="8">1.8.3.2</ecNumber>
    </recommendedName>
</protein>
<dbReference type="PANTHER" id="PTHR12645:SF0">
    <property type="entry name" value="FAD-LINKED SULFHYDRYL OXIDASE ALR"/>
    <property type="match status" value="1"/>
</dbReference>
<dbReference type="FunFam" id="1.20.120.310:FF:000003">
    <property type="entry name" value="Sulfhydryl oxidase"/>
    <property type="match status" value="1"/>
</dbReference>
<keyword evidence="12" id="KW-1185">Reference proteome</keyword>
<evidence type="ECO:0000256" key="8">
    <source>
        <dbReference type="RuleBase" id="RU371123"/>
    </source>
</evidence>
<evidence type="ECO:0000256" key="2">
    <source>
        <dbReference type="ARBA" id="ARBA00004569"/>
    </source>
</evidence>
<dbReference type="EMBL" id="JACAZH010000010">
    <property type="protein sequence ID" value="KAF7357458.1"/>
    <property type="molecule type" value="Genomic_DNA"/>
</dbReference>
<evidence type="ECO:0000256" key="3">
    <source>
        <dbReference type="ARBA" id="ARBA00022630"/>
    </source>
</evidence>
<evidence type="ECO:0000256" key="5">
    <source>
        <dbReference type="ARBA" id="ARBA00023002"/>
    </source>
</evidence>
<comment type="cofactor">
    <cofactor evidence="1 8">
        <name>FAD</name>
        <dbReference type="ChEBI" id="CHEBI:57692"/>
    </cofactor>
</comment>
<proteinExistence type="predicted"/>
<organism evidence="11 12">
    <name type="scientific">Mycena sanguinolenta</name>
    <dbReference type="NCBI Taxonomy" id="230812"/>
    <lineage>
        <taxon>Eukaryota</taxon>
        <taxon>Fungi</taxon>
        <taxon>Dikarya</taxon>
        <taxon>Basidiomycota</taxon>
        <taxon>Agaricomycotina</taxon>
        <taxon>Agaricomycetes</taxon>
        <taxon>Agaricomycetidae</taxon>
        <taxon>Agaricales</taxon>
        <taxon>Marasmiineae</taxon>
        <taxon>Mycenaceae</taxon>
        <taxon>Mycena</taxon>
    </lineage>
</organism>
<name>A0A8H6YD11_9AGAR</name>
<evidence type="ECO:0000256" key="9">
    <source>
        <dbReference type="SAM" id="MobiDB-lite"/>
    </source>
</evidence>
<keyword evidence="5 8" id="KW-0560">Oxidoreductase</keyword>
<sequence>MARERVACSPKTLFNTSSSTSTIPMGEASGNKLPPGMVMGPDGKPCKACSSGAAFRTWGKTALAGAAATTSTSKKTAQTQCPPDREQLGRATWAFLHTTAAYYPTQPTPTQRSQMLALIHALPALYPCNHCAEDFGESVARHPPDVSGRAGLSRWFCERHNEVNEKLGKEAFDCATTDERWRDGPKDGSCD</sequence>
<keyword evidence="4 8" id="KW-0274">FAD</keyword>
<dbReference type="GO" id="GO:0005758">
    <property type="term" value="C:mitochondrial intermembrane space"/>
    <property type="evidence" value="ECO:0007669"/>
    <property type="project" value="UniProtKB-SubCell"/>
</dbReference>
<dbReference type="PANTHER" id="PTHR12645">
    <property type="entry name" value="ALR/ERV"/>
    <property type="match status" value="1"/>
</dbReference>
<evidence type="ECO:0000259" key="10">
    <source>
        <dbReference type="PROSITE" id="PS51324"/>
    </source>
</evidence>
<comment type="catalytic activity">
    <reaction evidence="8">
        <text>2 R'C(R)SH + O2 = R'C(R)S-S(R)CR' + H2O2</text>
        <dbReference type="Rhea" id="RHEA:17357"/>
        <dbReference type="ChEBI" id="CHEBI:15379"/>
        <dbReference type="ChEBI" id="CHEBI:16240"/>
        <dbReference type="ChEBI" id="CHEBI:16520"/>
        <dbReference type="ChEBI" id="CHEBI:17412"/>
        <dbReference type="EC" id="1.8.3.2"/>
    </reaction>
</comment>
<gene>
    <name evidence="11" type="ORF">MSAN_01341900</name>
</gene>
<evidence type="ECO:0000313" key="12">
    <source>
        <dbReference type="Proteomes" id="UP000623467"/>
    </source>
</evidence>
<evidence type="ECO:0000256" key="1">
    <source>
        <dbReference type="ARBA" id="ARBA00001974"/>
    </source>
</evidence>
<dbReference type="Proteomes" id="UP000623467">
    <property type="component" value="Unassembled WGS sequence"/>
</dbReference>
<dbReference type="GO" id="GO:0016971">
    <property type="term" value="F:flavin-dependent sulfhydryl oxidase activity"/>
    <property type="evidence" value="ECO:0007669"/>
    <property type="project" value="InterPro"/>
</dbReference>
<evidence type="ECO:0000256" key="4">
    <source>
        <dbReference type="ARBA" id="ARBA00022827"/>
    </source>
</evidence>
<dbReference type="GO" id="GO:0050660">
    <property type="term" value="F:flavin adenine dinucleotide binding"/>
    <property type="evidence" value="ECO:0007669"/>
    <property type="project" value="TreeGrafter"/>
</dbReference>
<keyword evidence="6" id="KW-0496">Mitochondrion</keyword>
<comment type="caution">
    <text evidence="11">The sequence shown here is derived from an EMBL/GenBank/DDBJ whole genome shotgun (WGS) entry which is preliminary data.</text>
</comment>
<dbReference type="AlphaFoldDB" id="A0A8H6YD11"/>
<dbReference type="EC" id="1.8.3.2" evidence="8"/>
<keyword evidence="3 8" id="KW-0285">Flavoprotein</keyword>
<evidence type="ECO:0000313" key="11">
    <source>
        <dbReference type="EMBL" id="KAF7357458.1"/>
    </source>
</evidence>
<dbReference type="InterPro" id="IPR036774">
    <property type="entry name" value="ERV/ALR_sulphydryl_oxid_sf"/>
</dbReference>
<dbReference type="Gene3D" id="1.20.120.310">
    <property type="entry name" value="ERV/ALR sulfhydryl oxidase domain"/>
    <property type="match status" value="1"/>
</dbReference>
<dbReference type="OrthoDB" id="17199at2759"/>
<feature type="domain" description="ERV/ALR sulfhydryl oxidase" evidence="10">
    <location>
        <begin position="81"/>
        <end position="181"/>
    </location>
</feature>
<keyword evidence="7" id="KW-1015">Disulfide bond</keyword>
<feature type="compositionally biased region" description="Polar residues" evidence="9">
    <location>
        <begin position="12"/>
        <end position="23"/>
    </location>
</feature>
<dbReference type="InterPro" id="IPR017905">
    <property type="entry name" value="ERV/ALR_sulphydryl_oxidase"/>
</dbReference>